<dbReference type="GO" id="GO:0008289">
    <property type="term" value="F:lipid binding"/>
    <property type="evidence" value="ECO:0007669"/>
    <property type="project" value="UniProtKB-KW"/>
</dbReference>
<evidence type="ECO:0000256" key="1">
    <source>
        <dbReference type="ARBA" id="ARBA00003238"/>
    </source>
</evidence>
<dbReference type="InterPro" id="IPR003797">
    <property type="entry name" value="DegV"/>
</dbReference>
<dbReference type="Gene3D" id="3.40.50.10170">
    <property type="match status" value="1"/>
</dbReference>
<dbReference type="STRING" id="1423719.FC66_GL000957"/>
<dbReference type="Pfam" id="PF02645">
    <property type="entry name" value="DegV"/>
    <property type="match status" value="1"/>
</dbReference>
<evidence type="ECO:0008006" key="5">
    <source>
        <dbReference type="Google" id="ProtNLM"/>
    </source>
</evidence>
<dbReference type="SUPFAM" id="SSF82549">
    <property type="entry name" value="DAK1/DegV-like"/>
    <property type="match status" value="1"/>
</dbReference>
<name>A0A0R1HHT0_9LACO</name>
<evidence type="ECO:0000256" key="2">
    <source>
        <dbReference type="ARBA" id="ARBA00023121"/>
    </source>
</evidence>
<comment type="function">
    <text evidence="1">May bind long-chain fatty acids, such as palmitate, and may play a role in lipid transport or fatty acid metabolism.</text>
</comment>
<organism evidence="3 4">
    <name type="scientific">Dellaglioa algida DSM 15638</name>
    <dbReference type="NCBI Taxonomy" id="1423719"/>
    <lineage>
        <taxon>Bacteria</taxon>
        <taxon>Bacillati</taxon>
        <taxon>Bacillota</taxon>
        <taxon>Bacilli</taxon>
        <taxon>Lactobacillales</taxon>
        <taxon>Lactobacillaceae</taxon>
        <taxon>Dellaglioa</taxon>
    </lineage>
</organism>
<dbReference type="RefSeq" id="WP_057974021.1">
    <property type="nucleotide sequence ID" value="NZ_AZDI01000003.1"/>
</dbReference>
<dbReference type="PANTHER" id="PTHR33434:SF2">
    <property type="entry name" value="FATTY ACID-BINDING PROTEIN TM_1468"/>
    <property type="match status" value="1"/>
</dbReference>
<dbReference type="AlphaFoldDB" id="A0A0R1HHT0"/>
<sequence>MKEEKIAILVDSGADIPKEFMEQEHIYMVPILITFSDTTYLDRISISPEEVYERMETEIPTTATPSGGSIQDIFEQIKADGYTHVISTTISSGLSGTYNAIKTFAKTSPLKVEVIDTKSVGIGGGLAGIFAANLIKEGNDFGEIVTKVQLAVDESSVFFYLPTLHYLQVGGRIGRVSGIMGNLLNIKPIISCDENGIYYPVAKARGEKAALKKFLSLVDDKIGETEHFDLAVAYGNNKPLAESMLKELKENYPNAEHIYFGDVSPALGVHAGPGVIGIGIEVLD</sequence>
<reference evidence="3 4" key="1">
    <citation type="journal article" date="2015" name="Genome Announc.">
        <title>Expanding the biotechnology potential of lactobacilli through comparative genomics of 213 strains and associated genera.</title>
        <authorList>
            <person name="Sun Z."/>
            <person name="Harris H.M."/>
            <person name="McCann A."/>
            <person name="Guo C."/>
            <person name="Argimon S."/>
            <person name="Zhang W."/>
            <person name="Yang X."/>
            <person name="Jeffery I.B."/>
            <person name="Cooney J.C."/>
            <person name="Kagawa T.F."/>
            <person name="Liu W."/>
            <person name="Song Y."/>
            <person name="Salvetti E."/>
            <person name="Wrobel A."/>
            <person name="Rasinkangas P."/>
            <person name="Parkhill J."/>
            <person name="Rea M.C."/>
            <person name="O'Sullivan O."/>
            <person name="Ritari J."/>
            <person name="Douillard F.P."/>
            <person name="Paul Ross R."/>
            <person name="Yang R."/>
            <person name="Briner A.E."/>
            <person name="Felis G.E."/>
            <person name="de Vos W.M."/>
            <person name="Barrangou R."/>
            <person name="Klaenhammer T.R."/>
            <person name="Caufield P.W."/>
            <person name="Cui Y."/>
            <person name="Zhang H."/>
            <person name="O'Toole P.W."/>
        </authorList>
    </citation>
    <scope>NUCLEOTIDE SEQUENCE [LARGE SCALE GENOMIC DNA]</scope>
    <source>
        <strain evidence="3 4">DSM 15638</strain>
    </source>
</reference>
<dbReference type="InterPro" id="IPR050270">
    <property type="entry name" value="DegV_domain_contain"/>
</dbReference>
<dbReference type="Gene3D" id="3.30.1180.10">
    <property type="match status" value="1"/>
</dbReference>
<evidence type="ECO:0000313" key="3">
    <source>
        <dbReference type="EMBL" id="KRK45996.1"/>
    </source>
</evidence>
<accession>A0A0R1HHT0</accession>
<gene>
    <name evidence="3" type="ORF">FC66_GL000957</name>
</gene>
<dbReference type="EMBL" id="AZDI01000003">
    <property type="protein sequence ID" value="KRK45996.1"/>
    <property type="molecule type" value="Genomic_DNA"/>
</dbReference>
<protein>
    <recommendedName>
        <fullName evidence="5">DegV family protein</fullName>
    </recommendedName>
</protein>
<dbReference type="OrthoDB" id="5429275at2"/>
<dbReference type="PROSITE" id="PS51482">
    <property type="entry name" value="DEGV"/>
    <property type="match status" value="1"/>
</dbReference>
<dbReference type="Proteomes" id="UP000051450">
    <property type="component" value="Unassembled WGS sequence"/>
</dbReference>
<evidence type="ECO:0000313" key="4">
    <source>
        <dbReference type="Proteomes" id="UP000051450"/>
    </source>
</evidence>
<dbReference type="GeneID" id="83547916"/>
<dbReference type="NCBIfam" id="TIGR00762">
    <property type="entry name" value="DegV"/>
    <property type="match status" value="1"/>
</dbReference>
<keyword evidence="4" id="KW-1185">Reference proteome</keyword>
<comment type="caution">
    <text evidence="3">The sequence shown here is derived from an EMBL/GenBank/DDBJ whole genome shotgun (WGS) entry which is preliminary data.</text>
</comment>
<dbReference type="PANTHER" id="PTHR33434">
    <property type="entry name" value="DEGV DOMAIN-CONTAINING PROTEIN DR_1986-RELATED"/>
    <property type="match status" value="1"/>
</dbReference>
<dbReference type="InterPro" id="IPR043168">
    <property type="entry name" value="DegV_C"/>
</dbReference>
<dbReference type="PATRIC" id="fig|1423719.4.peg.974"/>
<keyword evidence="2" id="KW-0446">Lipid-binding</keyword>
<proteinExistence type="predicted"/>